<organism evidence="4 6">
    <name type="scientific">Pseudogemmatithrix spongiicola</name>
    <dbReference type="NCBI Taxonomy" id="3062599"/>
    <lineage>
        <taxon>Bacteria</taxon>
        <taxon>Pseudomonadati</taxon>
        <taxon>Gemmatimonadota</taxon>
        <taxon>Gemmatimonadia</taxon>
        <taxon>Gemmatimonadales</taxon>
        <taxon>Gemmatimonadaceae</taxon>
        <taxon>Pseudogemmatithrix</taxon>
    </lineage>
</organism>
<dbReference type="AlphaFoldDB" id="A0AA49K127"/>
<name>A0AA49K127_9BACT</name>
<gene>
    <name evidence="2" type="ORF">Strain138_002139</name>
    <name evidence="3" type="ORF">Strain138_002198</name>
    <name evidence="4" type="ORF">Strain318_002138</name>
    <name evidence="5" type="ORF">Strain318_002197</name>
</gene>
<proteinExistence type="predicted"/>
<reference evidence="4" key="1">
    <citation type="submission" date="2023-07" db="EMBL/GenBank/DDBJ databases">
        <authorList>
            <person name="Haufschild T."/>
            <person name="Kallscheuer N."/>
            <person name="Hammer J."/>
            <person name="Kohn T."/>
            <person name="Kabuu M."/>
            <person name="Jogler M."/>
            <person name="Wohfarth N."/>
            <person name="Heuer A."/>
            <person name="Rohde M."/>
            <person name="van Teeseling M.C.F."/>
            <person name="Jogler C."/>
        </authorList>
    </citation>
    <scope>NUCLEOTIDE SEQUENCE</scope>
    <source>
        <strain evidence="2">Strain 138</strain>
        <strain evidence="4">Strain 318</strain>
    </source>
</reference>
<evidence type="ECO:0000313" key="4">
    <source>
        <dbReference type="EMBL" id="WKW15736.1"/>
    </source>
</evidence>
<dbReference type="EMBL" id="CP130613">
    <property type="protein sequence ID" value="WKW15736.1"/>
    <property type="molecule type" value="Genomic_DNA"/>
</dbReference>
<dbReference type="KEGG" id="pspc:Strain318_002197"/>
<protein>
    <submittedName>
        <fullName evidence="4">Uncharacterized protein</fullName>
    </submittedName>
</protein>
<evidence type="ECO:0000313" key="2">
    <source>
        <dbReference type="EMBL" id="WKW12829.1"/>
    </source>
</evidence>
<dbReference type="RefSeq" id="WP_367885704.1">
    <property type="nucleotide sequence ID" value="NZ_CP130612.1"/>
</dbReference>
<keyword evidence="6" id="KW-1185">Reference proteome</keyword>
<evidence type="ECO:0000313" key="6">
    <source>
        <dbReference type="Proteomes" id="UP001229955"/>
    </source>
</evidence>
<sequence>MSEEMLARDGYAARPPLFRALALSLISLVVALIEGPRYMVVLLAAAAGLESLRYAHRRRDALTSPDAR</sequence>
<evidence type="ECO:0000313" key="5">
    <source>
        <dbReference type="EMBL" id="WKW15794.1"/>
    </source>
</evidence>
<keyword evidence="1" id="KW-1133">Transmembrane helix</keyword>
<evidence type="ECO:0000313" key="3">
    <source>
        <dbReference type="EMBL" id="WKW12887.1"/>
    </source>
</evidence>
<keyword evidence="1" id="KW-0812">Transmembrane</keyword>
<dbReference type="EMBL" id="CP130613">
    <property type="protein sequence ID" value="WKW15794.1"/>
    <property type="molecule type" value="Genomic_DNA"/>
</dbReference>
<dbReference type="EMBL" id="CP130612">
    <property type="protein sequence ID" value="WKW12829.1"/>
    <property type="molecule type" value="Genomic_DNA"/>
</dbReference>
<evidence type="ECO:0000256" key="1">
    <source>
        <dbReference type="SAM" id="Phobius"/>
    </source>
</evidence>
<accession>A0AA49JVT7</accession>
<dbReference type="Proteomes" id="UP001229955">
    <property type="component" value="Chromosome"/>
</dbReference>
<dbReference type="EMBL" id="CP130612">
    <property type="protein sequence ID" value="WKW12887.1"/>
    <property type="molecule type" value="Genomic_DNA"/>
</dbReference>
<feature type="transmembrane region" description="Helical" evidence="1">
    <location>
        <begin position="20"/>
        <end position="49"/>
    </location>
</feature>
<dbReference type="KEGG" id="pspc:Strain318_002138"/>
<accession>A0AA49K127</accession>
<keyword evidence="1" id="KW-0472">Membrane</keyword>